<evidence type="ECO:0000313" key="3">
    <source>
        <dbReference type="Proteomes" id="UP000308730"/>
    </source>
</evidence>
<gene>
    <name evidence="2" type="ORF">EUX98_g8460</name>
</gene>
<proteinExistence type="predicted"/>
<comment type="caution">
    <text evidence="2">The sequence shown here is derived from an EMBL/GenBank/DDBJ whole genome shotgun (WGS) entry which is preliminary data.</text>
</comment>
<dbReference type="OrthoDB" id="3262009at2759"/>
<evidence type="ECO:0000256" key="1">
    <source>
        <dbReference type="SAM" id="MobiDB-lite"/>
    </source>
</evidence>
<accession>A0A4S4M6Y5</accession>
<reference evidence="2 3" key="1">
    <citation type="submission" date="2019-02" db="EMBL/GenBank/DDBJ databases">
        <title>Genome sequencing of the rare red list fungi Antrodiella citrinella (Flaviporus citrinellus).</title>
        <authorList>
            <person name="Buettner E."/>
            <person name="Kellner H."/>
        </authorList>
    </citation>
    <scope>NUCLEOTIDE SEQUENCE [LARGE SCALE GENOMIC DNA]</scope>
    <source>
        <strain evidence="2 3">DSM 108506</strain>
    </source>
</reference>
<evidence type="ECO:0000313" key="2">
    <source>
        <dbReference type="EMBL" id="THH21054.1"/>
    </source>
</evidence>
<protein>
    <submittedName>
        <fullName evidence="2">Uncharacterized protein</fullName>
    </submittedName>
</protein>
<sequence length="266" mass="30181">MSTPLYSFFVHANTCLDYDRPRRDSSKTNADAGSSTRNSARHHEDAPQLLTPPSTFFPTTHFERSASRQNNAVAGSSTAGNSARRPQVPAHKDLTTHFEEDPSSLIPRWVSQATKWLRSVSTEPDWVALTDAWLALEVAFRYDMLTPLDMTCRPALISKWIHDGRAYTREMPVPNPAALPLFSRSLRMYWMTISPAWRGSSWPLQQVRTRTRPRDWETVAHTGPNGMWLVLLGLSWWFVAAPTSAPLRELIQDVTWALDMMTPSDD</sequence>
<feature type="compositionally biased region" description="Polar residues" evidence="1">
    <location>
        <begin position="67"/>
        <end position="81"/>
    </location>
</feature>
<keyword evidence="3" id="KW-1185">Reference proteome</keyword>
<dbReference type="Proteomes" id="UP000308730">
    <property type="component" value="Unassembled WGS sequence"/>
</dbReference>
<feature type="compositionally biased region" description="Low complexity" evidence="1">
    <location>
        <begin position="51"/>
        <end position="60"/>
    </location>
</feature>
<name>A0A4S4M6Y5_9APHY</name>
<organism evidence="2 3">
    <name type="scientific">Antrodiella citrinella</name>
    <dbReference type="NCBI Taxonomy" id="2447956"/>
    <lineage>
        <taxon>Eukaryota</taxon>
        <taxon>Fungi</taxon>
        <taxon>Dikarya</taxon>
        <taxon>Basidiomycota</taxon>
        <taxon>Agaricomycotina</taxon>
        <taxon>Agaricomycetes</taxon>
        <taxon>Polyporales</taxon>
        <taxon>Steccherinaceae</taxon>
        <taxon>Antrodiella</taxon>
    </lineage>
</organism>
<feature type="compositionally biased region" description="Polar residues" evidence="1">
    <location>
        <begin position="27"/>
        <end position="38"/>
    </location>
</feature>
<feature type="region of interest" description="Disordered" evidence="1">
    <location>
        <begin position="19"/>
        <end position="87"/>
    </location>
</feature>
<dbReference type="EMBL" id="SGPM01000466">
    <property type="protein sequence ID" value="THH21054.1"/>
    <property type="molecule type" value="Genomic_DNA"/>
</dbReference>
<dbReference type="AlphaFoldDB" id="A0A4S4M6Y5"/>